<dbReference type="InterPro" id="IPR003593">
    <property type="entry name" value="AAA+_ATPase"/>
</dbReference>
<sequence length="4576" mass="492617">MGLCRLLDDNRELYVPELGEMVKPHPHFMLFATQNPAGAYGGRKALSRAFRSRFLELHVGDIPDTELANILQERCALAPSYAAKLVAVMRELQRRRQATNVFAGKHGYITPRDLFKWAGRGAVGYQQLAESGYLLLAERLRSAPERAVVQEVLESIMRVKLDILALYQSEGEAPVQRLAAALVGAPARSSEAASLQALSGIVWTPSMRRMYTLVDRCLQSMEPVLLVGETGTGKTTVCQMAALMRGQRLHILNCNQHTETSDFLGGFRPARDREGAVRSFMAAADTLQTAQIFAQCAVEAPRFPDKIAAMDLFEAYQGAAQAVEELDKAVKEHPSRADMQGAIAEVHAALAAAKGAALAARAPFQWVDGPLVTAMRQGDIILIDELNLAEDAVLERMNSVLEPGRTLTLAEKGGAGAEEITAAPGFRLVATMNPGGDYGKRELSPALSNRFTTVWVPPIEDLSELAALLNARLASDELRAEVSERLLRFWQFYRQRAGPAAGTALSVRDLLSWAGFINSAAPRIGALPAYAHGAHLTLLDGIGLGAGIPAEIAQHLQQQCQEFLLSQLPTEAHPAALAAASHTTHQLTHGTMPASPDAPGMWGIPPFFVQRGPHQALQHQGAAFEFRAPTTSRNALRVLRALQLKRSVLLEGSPGVGKTALVAALARATGHRHVRINLSEQTDMMDLLGADLPVEGGLPAEFAWADGPLLAALKAGDWVLLDELNLAGQSVLEGLNALLDHRAEVYIPELAQTFACPPSFRIFAAQNPVQEGGGRRGLPKSFLNRFTRVHVEFLRSADLAFIAGALHPSIPAGVQQRMIQFLEKLHVAANVQRSFGSIGGPWEFNLRDLLRWCQLLERHVCSQASQITREEHVYNEASGHFAAMLFLQRMRTPADRAFISQTFTDVWGKSPPSLDEQAVTVTPERLSIGWASLMRSSEGVDPPRLCLMKGQAAALECLAQCMQQSWMCILVGPSGSGKTSVARTLAGLAGQELIELALNGGTDTSDLLGGFEQLEPGRRLQVLVSEAQHLLEAATRLLLVTQQTSEGAAVGLKPRIAAASQIGGALRSSQEALDKALNTPTLTSGPAQECLQRLETALQEALSALSKLPQQADAQLIVGSLQGSLEKVSAMQTSLHTSLDSSSAGRFEWMDGVLTKAIEAGQWVLLDNANLCSATVLDRLNPLLEPEGVLMLNEAGASSGQARILKAHPNFRLILAQDPRQAKGPPSACSLTSLHCALLNCSAPLHAAVSQLRTPPHPWKHGELSQAMRNRGIEVFMGSPSATEPGVRDAMAADLQALLSVSGVPGNALPEAMVAAHLACTEDAALHHRRGPTARELLQWASLARLLCERGWEASQVLATSWRQTYTRAESSPAGQAAAEAAFKEHCSGVSAETLDRQHDALALSLSRPASWPLPLAASDIAADSGVASWAASSAAMTHLLHQLMALEVLSLKPEQQSQLSDFSAAFLPAPWLQQRLRGTDDSISGAALVERLGGADACQAAVSQGVLLIQIAAGCLFERLSLQSVEHGIFWLQHVNQQAKAAQEGGLETSVAAEQALQVLSQIRVHPAFEHAKAQRLQQGVKAAGQYSALLQYPLHPSSLQQLQMLEPAGSWAGASAPMLRACTAVLAALRQDAIQDAALAHAHEAAQPSIVQTSFLRHGNTARRLNERPEHPLHDHLYPLVEGLKAFHGAILQAAITWTPQMYHQAMSVTEWRAALWGMLHGTYISKPSQQSHISTFQEDAFVFTWLRLQKAVDKLLRTATESGAELDSVTELQRLQDIANQVNEVLGLHTRPSKPLLWKLGGHPRLPPSQPLYSLACQLQQLFMAASLASTEDSAALSPVKQLLLSARKGTADNQRADAALSEDSAEREQLSVEGISDETAVTVAANLAADVELRQALQEGAALFQLVVSQAALQPGSLPALGRLGGNAADPAVAALSIVESLRREVLKKALKILEQKEDVRAALKRLATASHKPEPDGQLPETMPAGVLLTPYMQSLQQALVPLQERQGQLDLGALLVHVMEVLLSPHAALGNMSALQDGVMSLLRRSSAMACSDAQSLADVQLLFWLLSAQDSSGVGVEQLPMLMHNMWFAWHQHDWSAGQAMPAGMAALTSMVQRILSGERTPLAERAGKALQLRLAARHLSRWCTTEAPSGPYTQLAQGWAAVGVLLLQILTVHRKTLPDSSAQEALDAVVAEALQMLSHSHLASDRGEELAGRLEEILALSNHSKLKELLQPLLLPCLRLIFSTAAGTQQLNGALEPGTASERGSMHRRALQQEALQGAAWAMLGMLRLHLVSMPAGADPAAKHAHKRGHLLDLISRTDAELTVRHMCQHMPLGPSEASTIADLSERKEDLFQQIEALRTKVVLRPEPSQFGPLQHQIAQFLGSLGSIARITALCSAIQSGDASAFQQADSWVASASAWAARLLAAFPLYRDLLQPVALAVHEMRAGLSMLARAQKGLQSAVQDEQMGLVVAQLGALTPRDCHDGVGLLCSRAAMSLVSASAASGARTKSSTASEVAAYTARLQLLQVALHQSAKAVTSSSSNAAAKDDGQSDRGALEDFGNVLSALLSAWEEVKAAEEQRAQQETELFKNKTQTSTFQTEEEEEEADYKLRFPDYHASFADILEASGDGMELDEHSDVGQQATQQQGATQAETSSASSKQLMQGQLLDDIVIQHARVFRHLAGEQAHQEDFLGTFMTSYALSMSLQRMHTQAEGSLPASLDAALAPGHLLAVCLDEQRLVQAPPANSSELAGSPELVDMEKPCMPEVGLLDDPIQAMQTRLQQLLADWPENPILTQLLVLCQRLTGMAAESPLAEVLTGLELLLARSQVWQDSAAQHVSLARQLERLAALALRWRRMQLHAWRHTINKLKARHAAEANKSWFHLYRLLLPGQELEQGSNHAQSLAAAVEQFMQSSPVGEYQSRLDLVWNFRRQALYGGPDALALAAVMQNIHTYYKQFQHMVQEDLQKGLAPIEKHLKDFVELAKWEDRGYHAMKSSTEKAQRQLHKMQRQATAVLRQPAAAVLAAAAKTIGLGDLAAPEQLPGGAQKKGKAKAAPAIEPIVEDARSVWLAFCKGVSGEQAQSGSAADSQQLPYHERIPQLTSRLGSVLAPGVAASAASEGAQLLDDLAAEVAQRALELRGLTEKGARARKKKALIDFMRALDQLGVSAKRSAVPAAERSVHAWFSQASPGAVVRGLLEEASGETGLDCIPRPARESSLALWQKADAYYYCNIARVKRIWQASKAPNKDLSAREIAAGERFSEHLLFLQRQQRAFLSSLGSAHGRLLGLASLLSSFADADSIPDQDIHRTWLEVSQTRLDSLAITFEGTWHVLDATAATESAPHRRRFLQEARDHIGRAQQRLASLRTGLKQASANVSVPGDGLIVTPALLDTLSRTHKGLEAIGLEMQAADTECNYSKDAPNWAANLASMEAAMEEGQEFVRRRDADQEGSLGSPAAAEPNWEAALEQAVTSVLLWAQTASKAPGTSSEDTQGTTVQYAMDIVKGHAALAHLAPALESAAALLKGIPGQQGAAAKQAAATAPLLRVAAGALQQLAVQYMPLHKATAKLGYVASSLFVGLLEEGFCTAEDSTEEAVGGEGGTFKEAEGTGMGEGEGRKDVSDQIQDEDQLLGAQQKDQPPPESKEDKEQPERGEEEAKGVEMEGDFEGDLFDLPSDAENDDEEGEQDEDNEERLHQEMGEFGQEGQVVDERMWGDEDKPEPDQKPGEEQRGKDAPAQADGKRELEYRAGEEDADQAQDNADKQEREAENDKGSKQKPEGEAEAAQPESAEQPGPEQEEGPVNEQAGEAAQQQSFTTPEAAEQELELPEDMALDGDGMADADEAEGEDAKAPEAEGDAPETFPEQRDAGADDGEGLEQADQDADMADQADAQDGVPEDAPEEPGMDAKLQDTHLDDAEGDEGASGAEEDEEDAAEPAAKHGWKEDEPQRDAMPEAGPQGLASQSAAAQAAAQEPASAAEGKGEEEAEAAGQEQGDQAQEITAPGTPPPQARMSRFGAAQAGRQGTGQSSAAQHGDQPPSGPNDQMQEANPYRSLGDALQQWQRRLSVKADAGKVSEEEQAGAGAAEEEPAANDAEAAGGQYEFVAEGEARQAGDTQALAPATEEQAADAAAPETGAEGAAEDDAMAEDAWNEEPLPDEQSGPTEEQVLKGSRQQTTAGGKQAGIMPEEPDDDEAMPEAEAEDAEASEAAEQELEQAPGSYVASLLQQTSLEDNPDDEEQELRTLTPEEAARLRSQMEDLLKRSDEARAVSAGNEEAMRYGREMWARCEALTAGLAGELTEQLRLILEPTKATRLAGEYRSGKRLAMRKVIAYIASHFRKDKIWLRRTRPDQRTYQVVLAVDDSRSMQENGCGVFALEAVTLLTRALTRLEVGQVGVLRFGGTDHVRPLHDLDTPFSDAAGPSVLSNLRFDQDNTLADRPMVELLTMLMHMLDMARHSAQCGGGSPALHQLVLILADGRFHEKESLRRVVEEASSRPGVLLAFIILDSPAASVLDMQAVSFAGVQPTFSKYLDSFPFPFYIILRDLAALPATLASLLRQWFELTAAGAL</sequence>
<feature type="compositionally biased region" description="Low complexity" evidence="11">
    <location>
        <begin position="2649"/>
        <end position="2669"/>
    </location>
</feature>
<evidence type="ECO:0000256" key="8">
    <source>
        <dbReference type="ARBA" id="ARBA00023242"/>
    </source>
</evidence>
<dbReference type="Pfam" id="PF17867">
    <property type="entry name" value="AAA_lid_7"/>
    <property type="match status" value="2"/>
</dbReference>
<reference evidence="13 14" key="1">
    <citation type="submission" date="2024-06" db="EMBL/GenBank/DDBJ databases">
        <authorList>
            <person name="Kraege A."/>
            <person name="Thomma B."/>
        </authorList>
    </citation>
    <scope>NUCLEOTIDE SEQUENCE [LARGE SCALE GENOMIC DNA]</scope>
</reference>
<dbReference type="InterPro" id="IPR040848">
    <property type="entry name" value="AAA_lid_7"/>
</dbReference>
<feature type="compositionally biased region" description="Low complexity" evidence="11">
    <location>
        <begin position="3996"/>
        <end position="4007"/>
    </location>
</feature>
<evidence type="ECO:0000256" key="5">
    <source>
        <dbReference type="ARBA" id="ARBA00022741"/>
    </source>
</evidence>
<dbReference type="SUPFAM" id="SSF52540">
    <property type="entry name" value="P-loop containing nucleoside triphosphate hydrolases"/>
    <property type="match status" value="4"/>
</dbReference>
<keyword evidence="7 9" id="KW-0143">Chaperone</keyword>
<keyword evidence="6 9" id="KW-0067">ATP-binding</keyword>
<dbReference type="PROSITE" id="PS00675">
    <property type="entry name" value="SIGMA54_INTERACT_1"/>
    <property type="match status" value="1"/>
</dbReference>
<feature type="region of interest" description="Disordered" evidence="11">
    <location>
        <begin position="2640"/>
        <end position="2669"/>
    </location>
</feature>
<comment type="similarity">
    <text evidence="3 9">Belongs to the midasin family.</text>
</comment>
<feature type="compositionally biased region" description="Low complexity" evidence="11">
    <location>
        <begin position="4124"/>
        <end position="4146"/>
    </location>
</feature>
<protein>
    <recommendedName>
        <fullName evidence="4 9">Midasin</fullName>
    </recommendedName>
</protein>
<dbReference type="InterPro" id="IPR025662">
    <property type="entry name" value="Sigma_54_int_dom_ATP-bd_1"/>
</dbReference>
<evidence type="ECO:0000256" key="4">
    <source>
        <dbReference type="ARBA" id="ARBA00017143"/>
    </source>
</evidence>
<dbReference type="Proteomes" id="UP001497392">
    <property type="component" value="Unassembled WGS sequence"/>
</dbReference>
<dbReference type="SMART" id="SM00382">
    <property type="entry name" value="AAA"/>
    <property type="match status" value="3"/>
</dbReference>
<dbReference type="InterPro" id="IPR002035">
    <property type="entry name" value="VWF_A"/>
</dbReference>
<evidence type="ECO:0000256" key="7">
    <source>
        <dbReference type="ARBA" id="ARBA00023186"/>
    </source>
</evidence>
<feature type="compositionally biased region" description="Low complexity" evidence="11">
    <location>
        <begin position="4024"/>
        <end position="4040"/>
    </location>
</feature>
<dbReference type="InterPro" id="IPR036465">
    <property type="entry name" value="vWFA_dom_sf"/>
</dbReference>
<dbReference type="CDD" id="cd00009">
    <property type="entry name" value="AAA"/>
    <property type="match status" value="1"/>
</dbReference>
<feature type="compositionally biased region" description="Basic and acidic residues" evidence="11">
    <location>
        <begin position="3651"/>
        <end position="3670"/>
    </location>
</feature>
<evidence type="ECO:0000256" key="2">
    <source>
        <dbReference type="ARBA" id="ARBA00004642"/>
    </source>
</evidence>
<evidence type="ECO:0000313" key="13">
    <source>
        <dbReference type="EMBL" id="CAL5218661.1"/>
    </source>
</evidence>
<dbReference type="PANTHER" id="PTHR48103:SF2">
    <property type="entry name" value="MIDASIN"/>
    <property type="match status" value="1"/>
</dbReference>
<accession>A0ABP1FIG7</accession>
<feature type="compositionally biased region" description="Acidic residues" evidence="11">
    <location>
        <begin position="3925"/>
        <end position="3942"/>
    </location>
</feature>
<keyword evidence="5 9" id="KW-0547">Nucleotide-binding</keyword>
<feature type="compositionally biased region" description="Acidic residues" evidence="11">
    <location>
        <begin position="4147"/>
        <end position="4164"/>
    </location>
</feature>
<feature type="compositionally biased region" description="Acidic residues" evidence="11">
    <location>
        <begin position="4195"/>
        <end position="4221"/>
    </location>
</feature>
<keyword evidence="10" id="KW-0175">Coiled coil</keyword>
<feature type="compositionally biased region" description="Acidic residues" evidence="11">
    <location>
        <begin position="3829"/>
        <end position="3854"/>
    </location>
</feature>
<feature type="compositionally biased region" description="Acidic residues" evidence="11">
    <location>
        <begin position="3903"/>
        <end position="3912"/>
    </location>
</feature>
<evidence type="ECO:0000256" key="6">
    <source>
        <dbReference type="ARBA" id="ARBA00022840"/>
    </source>
</evidence>
<evidence type="ECO:0000256" key="9">
    <source>
        <dbReference type="PIRNR" id="PIRNR010340"/>
    </source>
</evidence>
<dbReference type="EMBL" id="CAXHTA020000001">
    <property type="protein sequence ID" value="CAL5218661.1"/>
    <property type="molecule type" value="Genomic_DNA"/>
</dbReference>
<feature type="compositionally biased region" description="Low complexity" evidence="11">
    <location>
        <begin position="3963"/>
        <end position="3987"/>
    </location>
</feature>
<dbReference type="InterPro" id="IPR011704">
    <property type="entry name" value="ATPase_dyneun-rel_AAA"/>
</dbReference>
<dbReference type="Gene3D" id="3.40.50.300">
    <property type="entry name" value="P-loop containing nucleotide triphosphate hydrolases"/>
    <property type="match status" value="5"/>
</dbReference>
<comment type="subcellular location">
    <subcellularLocation>
        <location evidence="1">Nucleus</location>
        <location evidence="1">Nucleolus</location>
    </subcellularLocation>
    <subcellularLocation>
        <location evidence="2">Nucleus</location>
        <location evidence="2">Nucleoplasm</location>
    </subcellularLocation>
</comment>
<feature type="compositionally biased region" description="Basic and acidic residues" evidence="11">
    <location>
        <begin position="3768"/>
        <end position="3788"/>
    </location>
</feature>
<feature type="coiled-coil region" evidence="10">
    <location>
        <begin position="3000"/>
        <end position="3027"/>
    </location>
</feature>
<name>A0ABP1FIG7_9CHLO</name>
<feature type="compositionally biased region" description="Low complexity" evidence="11">
    <location>
        <begin position="3791"/>
        <end position="3803"/>
    </location>
</feature>
<dbReference type="InterPro" id="IPR012099">
    <property type="entry name" value="Midasin"/>
</dbReference>
<proteinExistence type="inferred from homology"/>
<dbReference type="InterPro" id="IPR027417">
    <property type="entry name" value="P-loop_NTPase"/>
</dbReference>
<evidence type="ECO:0000259" key="12">
    <source>
        <dbReference type="PROSITE" id="PS50234"/>
    </source>
</evidence>
<dbReference type="Pfam" id="PF07728">
    <property type="entry name" value="AAA_5"/>
    <property type="match status" value="5"/>
</dbReference>
<feature type="domain" description="VWFA" evidence="12">
    <location>
        <begin position="4363"/>
        <end position="4563"/>
    </location>
</feature>
<feature type="compositionally biased region" description="Basic and acidic residues" evidence="11">
    <location>
        <begin position="3717"/>
        <end position="3759"/>
    </location>
</feature>
<feature type="compositionally biased region" description="Basic and acidic residues" evidence="11">
    <location>
        <begin position="3945"/>
        <end position="3960"/>
    </location>
</feature>
<dbReference type="PIRSF" id="PIRSF010340">
    <property type="entry name" value="Midasin"/>
    <property type="match status" value="1"/>
</dbReference>
<evidence type="ECO:0000256" key="3">
    <source>
        <dbReference type="ARBA" id="ARBA00007188"/>
    </source>
</evidence>
<dbReference type="PANTHER" id="PTHR48103">
    <property type="entry name" value="MIDASIN-RELATED"/>
    <property type="match status" value="1"/>
</dbReference>
<feature type="region of interest" description="Disordered" evidence="11">
    <location>
        <begin position="2593"/>
        <end position="2615"/>
    </location>
</feature>
<evidence type="ECO:0000313" key="14">
    <source>
        <dbReference type="Proteomes" id="UP001497392"/>
    </source>
</evidence>
<gene>
    <name evidence="13" type="primary">g366</name>
    <name evidence="13" type="ORF">VP750_LOCUS320</name>
</gene>
<comment type="caution">
    <text evidence="13">The sequence shown here is derived from an EMBL/GenBank/DDBJ whole genome shotgun (WGS) entry which is preliminary data.</text>
</comment>
<organism evidence="13 14">
    <name type="scientific">Coccomyxa viridis</name>
    <dbReference type="NCBI Taxonomy" id="1274662"/>
    <lineage>
        <taxon>Eukaryota</taxon>
        <taxon>Viridiplantae</taxon>
        <taxon>Chlorophyta</taxon>
        <taxon>core chlorophytes</taxon>
        <taxon>Trebouxiophyceae</taxon>
        <taxon>Trebouxiophyceae incertae sedis</taxon>
        <taxon>Coccomyxaceae</taxon>
        <taxon>Coccomyxa</taxon>
    </lineage>
</organism>
<dbReference type="SUPFAM" id="SSF53300">
    <property type="entry name" value="vWA-like"/>
    <property type="match status" value="1"/>
</dbReference>
<feature type="compositionally biased region" description="Acidic residues" evidence="11">
    <location>
        <begin position="3671"/>
        <end position="3700"/>
    </location>
</feature>
<evidence type="ECO:0000256" key="1">
    <source>
        <dbReference type="ARBA" id="ARBA00004604"/>
    </source>
</evidence>
<keyword evidence="14" id="KW-1185">Reference proteome</keyword>
<keyword evidence="8 9" id="KW-0539">Nucleus</keyword>
<feature type="compositionally biased region" description="Acidic residues" evidence="11">
    <location>
        <begin position="3878"/>
        <end position="3895"/>
    </location>
</feature>
<dbReference type="PROSITE" id="PS50234">
    <property type="entry name" value="VWFA"/>
    <property type="match status" value="1"/>
</dbReference>
<evidence type="ECO:0000256" key="10">
    <source>
        <dbReference type="SAM" id="Coils"/>
    </source>
</evidence>
<feature type="region of interest" description="Disordered" evidence="11">
    <location>
        <begin position="3600"/>
        <end position="4223"/>
    </location>
</feature>
<evidence type="ECO:0000256" key="11">
    <source>
        <dbReference type="SAM" id="MobiDB-lite"/>
    </source>
</evidence>
<comment type="function">
    <text evidence="9">Nuclear chaperone required for maturation and nuclear export of pre-60S ribosome subunits.</text>
</comment>